<feature type="region of interest" description="Disordered" evidence="1">
    <location>
        <begin position="1"/>
        <end position="32"/>
    </location>
</feature>
<evidence type="ECO:0000313" key="2">
    <source>
        <dbReference type="EMBL" id="KAK0468852.1"/>
    </source>
</evidence>
<proteinExistence type="predicted"/>
<name>A0AA39TSG5_9AGAR</name>
<evidence type="ECO:0000256" key="1">
    <source>
        <dbReference type="SAM" id="MobiDB-lite"/>
    </source>
</evidence>
<dbReference type="Proteomes" id="UP001175227">
    <property type="component" value="Unassembled WGS sequence"/>
</dbReference>
<dbReference type="EMBL" id="JAUEPR010000065">
    <property type="protein sequence ID" value="KAK0468852.1"/>
    <property type="molecule type" value="Genomic_DNA"/>
</dbReference>
<feature type="compositionally biased region" description="Polar residues" evidence="1">
    <location>
        <begin position="21"/>
        <end position="32"/>
    </location>
</feature>
<dbReference type="AlphaFoldDB" id="A0AA39TSG5"/>
<keyword evidence="3" id="KW-1185">Reference proteome</keyword>
<sequence>MSSKRVTIPSFAELTHPLPSAQPNAESNSSNPVITVNRDRHQVIYGLDYQQYHWLGEVRGILYESCHAEHGYAIRNPPAIFSPANSQEACRTRSGNNPEHYCDILQQQSFHRKIEVNLSMTRGRAYRVYLHCPSGRHASLRTFNVLKTIPFISADPKDRELGLPGVSVSRLLAKEPNILLNADTLISNLPSIGVSCYSDTLSIDVKVVGCSNSAVKSVIRLKCSHAIMTHLGMAYSLARDLQNVIWRSSDRKTYNENHLRLISLYTVDPPGGRWNVAYAIMDT</sequence>
<protein>
    <submittedName>
        <fullName evidence="2">Uncharacterized protein</fullName>
    </submittedName>
</protein>
<evidence type="ECO:0000313" key="3">
    <source>
        <dbReference type="Proteomes" id="UP001175227"/>
    </source>
</evidence>
<organism evidence="2 3">
    <name type="scientific">Armillaria novae-zelandiae</name>
    <dbReference type="NCBI Taxonomy" id="153914"/>
    <lineage>
        <taxon>Eukaryota</taxon>
        <taxon>Fungi</taxon>
        <taxon>Dikarya</taxon>
        <taxon>Basidiomycota</taxon>
        <taxon>Agaricomycotina</taxon>
        <taxon>Agaricomycetes</taxon>
        <taxon>Agaricomycetidae</taxon>
        <taxon>Agaricales</taxon>
        <taxon>Marasmiineae</taxon>
        <taxon>Physalacriaceae</taxon>
        <taxon>Armillaria</taxon>
    </lineage>
</organism>
<gene>
    <name evidence="2" type="ORF">IW261DRAFT_1597921</name>
</gene>
<reference evidence="2" key="1">
    <citation type="submission" date="2023-06" db="EMBL/GenBank/DDBJ databases">
        <authorList>
            <consortium name="Lawrence Berkeley National Laboratory"/>
            <person name="Ahrendt S."/>
            <person name="Sahu N."/>
            <person name="Indic B."/>
            <person name="Wong-Bajracharya J."/>
            <person name="Merenyi Z."/>
            <person name="Ke H.-M."/>
            <person name="Monk M."/>
            <person name="Kocsube S."/>
            <person name="Drula E."/>
            <person name="Lipzen A."/>
            <person name="Balint B."/>
            <person name="Henrissat B."/>
            <person name="Andreopoulos B."/>
            <person name="Martin F.M."/>
            <person name="Harder C.B."/>
            <person name="Rigling D."/>
            <person name="Ford K.L."/>
            <person name="Foster G.D."/>
            <person name="Pangilinan J."/>
            <person name="Papanicolaou A."/>
            <person name="Barry K."/>
            <person name="LaButti K."/>
            <person name="Viragh M."/>
            <person name="Koriabine M."/>
            <person name="Yan M."/>
            <person name="Riley R."/>
            <person name="Champramary S."/>
            <person name="Plett K.L."/>
            <person name="Tsai I.J."/>
            <person name="Slot J."/>
            <person name="Sipos G."/>
            <person name="Plett J."/>
            <person name="Nagy L.G."/>
            <person name="Grigoriev I.V."/>
        </authorList>
    </citation>
    <scope>NUCLEOTIDE SEQUENCE</scope>
    <source>
        <strain evidence="2">ICMP 16352</strain>
    </source>
</reference>
<accession>A0AA39TSG5</accession>
<comment type="caution">
    <text evidence="2">The sequence shown here is derived from an EMBL/GenBank/DDBJ whole genome shotgun (WGS) entry which is preliminary data.</text>
</comment>